<keyword evidence="3" id="KW-1006">Bacterial flagellum protein export</keyword>
<dbReference type="GO" id="GO:0005886">
    <property type="term" value="C:plasma membrane"/>
    <property type="evidence" value="ECO:0007669"/>
    <property type="project" value="TreeGrafter"/>
</dbReference>
<dbReference type="GO" id="GO:0009306">
    <property type="term" value="P:protein secretion"/>
    <property type="evidence" value="ECO:0007669"/>
    <property type="project" value="InterPro"/>
</dbReference>
<sequence>MTNQHRRKPAQAVALHYDYSSAPKVTAKGSGYLAERIMEVAKENDVLLHKSPELVEVLATLELGDEIPEALYLAIAEIIAFAHSLKKSET</sequence>
<proteinExistence type="inferred from homology"/>
<protein>
    <recommendedName>
        <fullName evidence="2">Flagellar biosynthetic protein FlhB</fullName>
    </recommendedName>
</protein>
<dbReference type="InterPro" id="IPR029025">
    <property type="entry name" value="T3SS_substrate_exporter_C"/>
</dbReference>
<dbReference type="PANTHER" id="PTHR30531:SF12">
    <property type="entry name" value="FLAGELLAR BIOSYNTHETIC PROTEIN FLHB"/>
    <property type="match status" value="1"/>
</dbReference>
<keyword evidence="5" id="KW-0969">Cilium</keyword>
<organism evidence="5 6">
    <name type="scientific">Maribrevibacterium harenarium</name>
    <dbReference type="NCBI Taxonomy" id="2589817"/>
    <lineage>
        <taxon>Bacteria</taxon>
        <taxon>Pseudomonadati</taxon>
        <taxon>Pseudomonadota</taxon>
        <taxon>Gammaproteobacteria</taxon>
        <taxon>Oceanospirillales</taxon>
        <taxon>Oceanospirillaceae</taxon>
        <taxon>Maribrevibacterium</taxon>
    </lineage>
</organism>
<comment type="similarity">
    <text evidence="1">Belongs to the type III secretion exporter family.</text>
</comment>
<evidence type="ECO:0000313" key="6">
    <source>
        <dbReference type="Proteomes" id="UP000315901"/>
    </source>
</evidence>
<keyword evidence="3" id="KW-0653">Protein transport</keyword>
<name>A0A501X2K7_9GAMM</name>
<evidence type="ECO:0000313" key="5">
    <source>
        <dbReference type="EMBL" id="TPE54726.1"/>
    </source>
</evidence>
<evidence type="ECO:0000256" key="1">
    <source>
        <dbReference type="ARBA" id="ARBA00010690"/>
    </source>
</evidence>
<dbReference type="SUPFAM" id="SSF160544">
    <property type="entry name" value="EscU C-terminal domain-like"/>
    <property type="match status" value="1"/>
</dbReference>
<dbReference type="AlphaFoldDB" id="A0A501X2K7"/>
<gene>
    <name evidence="5" type="ORF">FJM67_03590</name>
</gene>
<dbReference type="EMBL" id="VFRR01000004">
    <property type="protein sequence ID" value="TPE54726.1"/>
    <property type="molecule type" value="Genomic_DNA"/>
</dbReference>
<dbReference type="OrthoDB" id="5244399at2"/>
<comment type="function">
    <text evidence="4">Required for formation of the rod structure in the basal body of the flagellar apparatus. Together with FliI and FliH, may constitute the export apparatus of flagellin.</text>
</comment>
<dbReference type="InterPro" id="IPR006135">
    <property type="entry name" value="T3SS_substrate_exporter"/>
</dbReference>
<keyword evidence="5" id="KW-0282">Flagellum</keyword>
<dbReference type="Gene3D" id="3.40.1690.10">
    <property type="entry name" value="secretion proteins EscU"/>
    <property type="match status" value="1"/>
</dbReference>
<dbReference type="Proteomes" id="UP000315901">
    <property type="component" value="Unassembled WGS sequence"/>
</dbReference>
<dbReference type="RefSeq" id="WP_140587305.1">
    <property type="nucleotide sequence ID" value="NZ_VFRR01000004.1"/>
</dbReference>
<comment type="caution">
    <text evidence="5">The sequence shown here is derived from an EMBL/GenBank/DDBJ whole genome shotgun (WGS) entry which is preliminary data.</text>
</comment>
<evidence type="ECO:0000256" key="3">
    <source>
        <dbReference type="ARBA" id="ARBA00023225"/>
    </source>
</evidence>
<keyword evidence="3" id="KW-0813">Transport</keyword>
<keyword evidence="6" id="KW-1185">Reference proteome</keyword>
<dbReference type="Pfam" id="PF01312">
    <property type="entry name" value="Bac_export_2"/>
    <property type="match status" value="1"/>
</dbReference>
<evidence type="ECO:0000256" key="4">
    <source>
        <dbReference type="ARBA" id="ARBA00025078"/>
    </source>
</evidence>
<evidence type="ECO:0000256" key="2">
    <source>
        <dbReference type="ARBA" id="ARBA00021622"/>
    </source>
</evidence>
<keyword evidence="5" id="KW-0966">Cell projection</keyword>
<reference evidence="5 6" key="1">
    <citation type="submission" date="2019-06" db="EMBL/GenBank/DDBJ databases">
        <title>A novel bacterium of genus Marinomonas, isolated from coastal sand.</title>
        <authorList>
            <person name="Huang H."/>
            <person name="Mo K."/>
            <person name="Hu Y."/>
        </authorList>
    </citation>
    <scope>NUCLEOTIDE SEQUENCE [LARGE SCALE GENOMIC DNA]</scope>
    <source>
        <strain evidence="5 6">HB171799</strain>
    </source>
</reference>
<dbReference type="PANTHER" id="PTHR30531">
    <property type="entry name" value="FLAGELLAR BIOSYNTHETIC PROTEIN FLHB"/>
    <property type="match status" value="1"/>
</dbReference>
<accession>A0A501X2K7</accession>